<accession>A0AAD6WZS9</accession>
<organism evidence="1 2">
    <name type="scientific">Mycena alexandri</name>
    <dbReference type="NCBI Taxonomy" id="1745969"/>
    <lineage>
        <taxon>Eukaryota</taxon>
        <taxon>Fungi</taxon>
        <taxon>Dikarya</taxon>
        <taxon>Basidiomycota</taxon>
        <taxon>Agaricomycotina</taxon>
        <taxon>Agaricomycetes</taxon>
        <taxon>Agaricomycetidae</taxon>
        <taxon>Agaricales</taxon>
        <taxon>Marasmiineae</taxon>
        <taxon>Mycenaceae</taxon>
        <taxon>Mycena</taxon>
    </lineage>
</organism>
<comment type="caution">
    <text evidence="1">The sequence shown here is derived from an EMBL/GenBank/DDBJ whole genome shotgun (WGS) entry which is preliminary data.</text>
</comment>
<dbReference type="Proteomes" id="UP001218188">
    <property type="component" value="Unassembled WGS sequence"/>
</dbReference>
<name>A0AAD6WZS9_9AGAR</name>
<evidence type="ECO:0000313" key="2">
    <source>
        <dbReference type="Proteomes" id="UP001218188"/>
    </source>
</evidence>
<dbReference type="AlphaFoldDB" id="A0AAD6WZS9"/>
<gene>
    <name evidence="1" type="ORF">C8F04DRAFT_1234762</name>
</gene>
<keyword evidence="2" id="KW-1185">Reference proteome</keyword>
<protein>
    <submittedName>
        <fullName evidence="1">Uncharacterized protein</fullName>
    </submittedName>
</protein>
<reference evidence="1" key="1">
    <citation type="submission" date="2023-03" db="EMBL/GenBank/DDBJ databases">
        <title>Massive genome expansion in bonnet fungi (Mycena s.s.) driven by repeated elements and novel gene families across ecological guilds.</title>
        <authorList>
            <consortium name="Lawrence Berkeley National Laboratory"/>
            <person name="Harder C.B."/>
            <person name="Miyauchi S."/>
            <person name="Viragh M."/>
            <person name="Kuo A."/>
            <person name="Thoen E."/>
            <person name="Andreopoulos B."/>
            <person name="Lu D."/>
            <person name="Skrede I."/>
            <person name="Drula E."/>
            <person name="Henrissat B."/>
            <person name="Morin E."/>
            <person name="Kohler A."/>
            <person name="Barry K."/>
            <person name="LaButti K."/>
            <person name="Morin E."/>
            <person name="Salamov A."/>
            <person name="Lipzen A."/>
            <person name="Mereny Z."/>
            <person name="Hegedus B."/>
            <person name="Baldrian P."/>
            <person name="Stursova M."/>
            <person name="Weitz H."/>
            <person name="Taylor A."/>
            <person name="Grigoriev I.V."/>
            <person name="Nagy L.G."/>
            <person name="Martin F."/>
            <person name="Kauserud H."/>
        </authorList>
    </citation>
    <scope>NUCLEOTIDE SEQUENCE</scope>
    <source>
        <strain evidence="1">CBHHK200</strain>
    </source>
</reference>
<proteinExistence type="predicted"/>
<sequence>MLASFPAPTLRLGDTPSLRFPACAPRSKCSEPGLRQDKYSLNILAAFIAHRTTYGKPITTAESIGLQESAPKGKLVIVAETKSHQMKEWKWQDVGTVIEVPTLSGQMRYKLPPHQPILFLSISLEFELWVKLSSFSVHPHRRPAQHDAVWDLTRLEAVVTQVTQMRYLTEYLRTHSLMFLTLVLGVKSLRGGAQTRMREPSLYVHRHPVLDGFRFFRILLASDLASGPLTSGLLIRRHGVEAPVGNREKSSKIIKPRSPFGLAETELR</sequence>
<evidence type="ECO:0000313" key="1">
    <source>
        <dbReference type="EMBL" id="KAJ7033593.1"/>
    </source>
</evidence>
<dbReference type="EMBL" id="JARJCM010000064">
    <property type="protein sequence ID" value="KAJ7033593.1"/>
    <property type="molecule type" value="Genomic_DNA"/>
</dbReference>